<evidence type="ECO:0000313" key="1">
    <source>
        <dbReference type="EMBL" id="MBB5128215.1"/>
    </source>
</evidence>
<accession>A0A7W8BRG3</accession>
<gene>
    <name evidence="1" type="ORF">FHS32_004990</name>
</gene>
<dbReference type="Proteomes" id="UP000568022">
    <property type="component" value="Unassembled WGS sequence"/>
</dbReference>
<protein>
    <submittedName>
        <fullName evidence="1">Uncharacterized protein</fullName>
    </submittedName>
</protein>
<keyword evidence="2" id="KW-1185">Reference proteome</keyword>
<comment type="caution">
    <text evidence="1">The sequence shown here is derived from an EMBL/GenBank/DDBJ whole genome shotgun (WGS) entry which is preliminary data.</text>
</comment>
<name>A0A7W8BRG3_9ACTN</name>
<dbReference type="EMBL" id="JACHJE010000012">
    <property type="protein sequence ID" value="MBB5128215.1"/>
    <property type="molecule type" value="Genomic_DNA"/>
</dbReference>
<proteinExistence type="predicted"/>
<sequence>MSWVTSSLRALSGEMRARWHGYFVGYGQQD</sequence>
<reference evidence="1 2" key="1">
    <citation type="submission" date="2020-08" db="EMBL/GenBank/DDBJ databases">
        <title>Genomic Encyclopedia of Type Strains, Phase III (KMG-III): the genomes of soil and plant-associated and newly described type strains.</title>
        <authorList>
            <person name="Whitman W."/>
        </authorList>
    </citation>
    <scope>NUCLEOTIDE SEQUENCE [LARGE SCALE GENOMIC DNA]</scope>
    <source>
        <strain evidence="1 2">CECT 3226</strain>
    </source>
</reference>
<organism evidence="1 2">
    <name type="scientific">Streptomyces griseoloalbus</name>
    <dbReference type="NCBI Taxonomy" id="67303"/>
    <lineage>
        <taxon>Bacteria</taxon>
        <taxon>Bacillati</taxon>
        <taxon>Actinomycetota</taxon>
        <taxon>Actinomycetes</taxon>
        <taxon>Kitasatosporales</taxon>
        <taxon>Streptomycetaceae</taxon>
        <taxon>Streptomyces</taxon>
    </lineage>
</organism>
<evidence type="ECO:0000313" key="2">
    <source>
        <dbReference type="Proteomes" id="UP000568022"/>
    </source>
</evidence>
<dbReference type="AlphaFoldDB" id="A0A7W8BRG3"/>